<dbReference type="Proteomes" id="UP000779809">
    <property type="component" value="Unassembled WGS sequence"/>
</dbReference>
<organism evidence="2 3">
    <name type="scientific">Candidatus Korobacter versatilis</name>
    <dbReference type="NCBI Taxonomy" id="658062"/>
    <lineage>
        <taxon>Bacteria</taxon>
        <taxon>Pseudomonadati</taxon>
        <taxon>Acidobacteriota</taxon>
        <taxon>Terriglobia</taxon>
        <taxon>Terriglobales</taxon>
        <taxon>Candidatus Korobacteraceae</taxon>
        <taxon>Candidatus Korobacter</taxon>
    </lineage>
</organism>
<reference evidence="2" key="1">
    <citation type="submission" date="2020-07" db="EMBL/GenBank/DDBJ databases">
        <title>Huge and variable diversity of episymbiotic CPR bacteria and DPANN archaea in groundwater ecosystems.</title>
        <authorList>
            <person name="He C.Y."/>
            <person name="Keren R."/>
            <person name="Whittaker M."/>
            <person name="Farag I.F."/>
            <person name="Doudna J."/>
            <person name="Cate J.H.D."/>
            <person name="Banfield J.F."/>
        </authorList>
    </citation>
    <scope>NUCLEOTIDE SEQUENCE</scope>
    <source>
        <strain evidence="2">NC_groundwater_580_Pr5_B-0.1um_64_19</strain>
    </source>
</reference>
<evidence type="ECO:0000313" key="2">
    <source>
        <dbReference type="EMBL" id="MBI2678157.1"/>
    </source>
</evidence>
<feature type="transmembrane region" description="Helical" evidence="1">
    <location>
        <begin position="28"/>
        <end position="47"/>
    </location>
</feature>
<evidence type="ECO:0000256" key="1">
    <source>
        <dbReference type="SAM" id="Phobius"/>
    </source>
</evidence>
<sequence>MKPIVLALFVFWILSMHFYLYVPALVCVALGAAFVSAASVTLVDWFGQRRRVPAVDRHGSLGL</sequence>
<proteinExistence type="predicted"/>
<dbReference type="AlphaFoldDB" id="A0A932A804"/>
<evidence type="ECO:0000313" key="3">
    <source>
        <dbReference type="Proteomes" id="UP000779809"/>
    </source>
</evidence>
<keyword evidence="1" id="KW-0812">Transmembrane</keyword>
<keyword evidence="1" id="KW-0472">Membrane</keyword>
<keyword evidence="1" id="KW-1133">Transmembrane helix</keyword>
<accession>A0A932A804</accession>
<comment type="caution">
    <text evidence="2">The sequence shown here is derived from an EMBL/GenBank/DDBJ whole genome shotgun (WGS) entry which is preliminary data.</text>
</comment>
<name>A0A932A804_9BACT</name>
<dbReference type="EMBL" id="JACPNR010000006">
    <property type="protein sequence ID" value="MBI2678157.1"/>
    <property type="molecule type" value="Genomic_DNA"/>
</dbReference>
<protein>
    <submittedName>
        <fullName evidence="2">Uncharacterized protein</fullName>
    </submittedName>
</protein>
<gene>
    <name evidence="2" type="ORF">HYX28_05205</name>
</gene>